<dbReference type="PANTHER" id="PTHR43228">
    <property type="entry name" value="TWO-COMPONENT RESPONSE REGULATOR"/>
    <property type="match status" value="1"/>
</dbReference>
<proteinExistence type="predicted"/>
<organism evidence="3 4">
    <name type="scientific">Gracilimonas sediminicola</name>
    <dbReference type="NCBI Taxonomy" id="2952158"/>
    <lineage>
        <taxon>Bacteria</taxon>
        <taxon>Pseudomonadati</taxon>
        <taxon>Balneolota</taxon>
        <taxon>Balneolia</taxon>
        <taxon>Balneolales</taxon>
        <taxon>Balneolaceae</taxon>
        <taxon>Gracilimonas</taxon>
    </lineage>
</organism>
<dbReference type="Gene3D" id="3.40.50.2300">
    <property type="match status" value="1"/>
</dbReference>
<dbReference type="InterPro" id="IPR011006">
    <property type="entry name" value="CheY-like_superfamily"/>
</dbReference>
<gene>
    <name evidence="3" type="ORF">NM125_04300</name>
</gene>
<dbReference type="InterPro" id="IPR058245">
    <property type="entry name" value="NreC/VraR/RcsB-like_REC"/>
</dbReference>
<name>A0A9X2L1X0_9BACT</name>
<protein>
    <submittedName>
        <fullName evidence="3">Response regulator transcription factor</fullName>
    </submittedName>
</protein>
<evidence type="ECO:0000256" key="1">
    <source>
        <dbReference type="PROSITE-ProRule" id="PRU00169"/>
    </source>
</evidence>
<sequence>MNIMIVDDHADMRRMLRNLVCVFKGASTRVTECETGEQAVAQYELLKPDCVLMDIELGTMSGFEATKKINQLDSAANVVIVTSHDNHIFRTKSEELKVKGYVTKDKLFDLALILHTINS</sequence>
<reference evidence="3" key="1">
    <citation type="submission" date="2022-06" db="EMBL/GenBank/DDBJ databases">
        <title>Gracilimonas sp. CAU 1638 isolated from sea sediment.</title>
        <authorList>
            <person name="Kim W."/>
        </authorList>
    </citation>
    <scope>NUCLEOTIDE SEQUENCE</scope>
    <source>
        <strain evidence="3">CAU 1638</strain>
    </source>
</reference>
<evidence type="ECO:0000259" key="2">
    <source>
        <dbReference type="PROSITE" id="PS50110"/>
    </source>
</evidence>
<dbReference type="AlphaFoldDB" id="A0A9X2L1X0"/>
<dbReference type="PROSITE" id="PS50110">
    <property type="entry name" value="RESPONSE_REGULATORY"/>
    <property type="match status" value="1"/>
</dbReference>
<keyword evidence="4" id="KW-1185">Reference proteome</keyword>
<dbReference type="SUPFAM" id="SSF52172">
    <property type="entry name" value="CheY-like"/>
    <property type="match status" value="1"/>
</dbReference>
<evidence type="ECO:0000313" key="3">
    <source>
        <dbReference type="EMBL" id="MCP9290806.1"/>
    </source>
</evidence>
<feature type="modified residue" description="4-aspartylphosphate" evidence="1">
    <location>
        <position position="54"/>
    </location>
</feature>
<dbReference type="PANTHER" id="PTHR43228:SF1">
    <property type="entry name" value="TWO-COMPONENT RESPONSE REGULATOR ARR22"/>
    <property type="match status" value="1"/>
</dbReference>
<feature type="domain" description="Response regulatory" evidence="2">
    <location>
        <begin position="2"/>
        <end position="119"/>
    </location>
</feature>
<dbReference type="CDD" id="cd17535">
    <property type="entry name" value="REC_NarL-like"/>
    <property type="match status" value="1"/>
</dbReference>
<dbReference type="InterPro" id="IPR052048">
    <property type="entry name" value="ST_Response_Regulator"/>
</dbReference>
<comment type="caution">
    <text evidence="3">The sequence shown here is derived from an EMBL/GenBank/DDBJ whole genome shotgun (WGS) entry which is preliminary data.</text>
</comment>
<dbReference type="EMBL" id="JANDBC010000001">
    <property type="protein sequence ID" value="MCP9290806.1"/>
    <property type="molecule type" value="Genomic_DNA"/>
</dbReference>
<dbReference type="InterPro" id="IPR001789">
    <property type="entry name" value="Sig_transdc_resp-reg_receiver"/>
</dbReference>
<evidence type="ECO:0000313" key="4">
    <source>
        <dbReference type="Proteomes" id="UP001139125"/>
    </source>
</evidence>
<accession>A0A9X2L1X0</accession>
<dbReference type="Proteomes" id="UP001139125">
    <property type="component" value="Unassembled WGS sequence"/>
</dbReference>
<dbReference type="SMART" id="SM00448">
    <property type="entry name" value="REC"/>
    <property type="match status" value="1"/>
</dbReference>
<dbReference type="Pfam" id="PF00072">
    <property type="entry name" value="Response_reg"/>
    <property type="match status" value="1"/>
</dbReference>
<keyword evidence="1" id="KW-0597">Phosphoprotein</keyword>
<dbReference type="RefSeq" id="WP_255133213.1">
    <property type="nucleotide sequence ID" value="NZ_JANDBC010000001.1"/>
</dbReference>
<dbReference type="GO" id="GO:0000160">
    <property type="term" value="P:phosphorelay signal transduction system"/>
    <property type="evidence" value="ECO:0007669"/>
    <property type="project" value="InterPro"/>
</dbReference>